<gene>
    <name evidence="2" type="ORF">LCGC14_2498620</name>
</gene>
<evidence type="ECO:0000313" key="2">
    <source>
        <dbReference type="EMBL" id="KKL16134.1"/>
    </source>
</evidence>
<dbReference type="EMBL" id="LAZR01039787">
    <property type="protein sequence ID" value="KKL16134.1"/>
    <property type="molecule type" value="Genomic_DNA"/>
</dbReference>
<proteinExistence type="predicted"/>
<name>A0A0F9B2G0_9ZZZZ</name>
<sequence length="124" mass="13372">MTPSGDPGEPPKRRPGRKRGCVKTGGRARGTPNRSTVQTRDRIQALADPIAFLADVMAGKRMVAAAEPGDVKKTWCYPTLAQRVQAGETLLRKLLPDLRAQELTGKDGAPVGLTLLNFLRGLPE</sequence>
<dbReference type="AlphaFoldDB" id="A0A0F9B2G0"/>
<organism evidence="2">
    <name type="scientific">marine sediment metagenome</name>
    <dbReference type="NCBI Taxonomy" id="412755"/>
    <lineage>
        <taxon>unclassified sequences</taxon>
        <taxon>metagenomes</taxon>
        <taxon>ecological metagenomes</taxon>
    </lineage>
</organism>
<accession>A0A0F9B2G0</accession>
<feature type="region of interest" description="Disordered" evidence="1">
    <location>
        <begin position="1"/>
        <end position="39"/>
    </location>
</feature>
<evidence type="ECO:0000256" key="1">
    <source>
        <dbReference type="SAM" id="MobiDB-lite"/>
    </source>
</evidence>
<comment type="caution">
    <text evidence="2">The sequence shown here is derived from an EMBL/GenBank/DDBJ whole genome shotgun (WGS) entry which is preliminary data.</text>
</comment>
<reference evidence="2" key="1">
    <citation type="journal article" date="2015" name="Nature">
        <title>Complex archaea that bridge the gap between prokaryotes and eukaryotes.</title>
        <authorList>
            <person name="Spang A."/>
            <person name="Saw J.H."/>
            <person name="Jorgensen S.L."/>
            <person name="Zaremba-Niedzwiedzka K."/>
            <person name="Martijn J."/>
            <person name="Lind A.E."/>
            <person name="van Eijk R."/>
            <person name="Schleper C."/>
            <person name="Guy L."/>
            <person name="Ettema T.J."/>
        </authorList>
    </citation>
    <scope>NUCLEOTIDE SEQUENCE</scope>
</reference>
<protein>
    <submittedName>
        <fullName evidence="2">Uncharacterized protein</fullName>
    </submittedName>
</protein>